<dbReference type="Pfam" id="PF01321">
    <property type="entry name" value="Creatinase_N"/>
    <property type="match status" value="1"/>
</dbReference>
<accession>A0ABR6E636</accession>
<dbReference type="InterPro" id="IPR050422">
    <property type="entry name" value="X-Pro_aminopeptidase_P"/>
</dbReference>
<dbReference type="GO" id="GO:0004177">
    <property type="term" value="F:aminopeptidase activity"/>
    <property type="evidence" value="ECO:0007669"/>
    <property type="project" value="UniProtKB-KW"/>
</dbReference>
<evidence type="ECO:0000256" key="2">
    <source>
        <dbReference type="ARBA" id="ARBA00022723"/>
    </source>
</evidence>
<dbReference type="SUPFAM" id="SSF55920">
    <property type="entry name" value="Creatinase/aminopeptidase"/>
    <property type="match status" value="1"/>
</dbReference>
<organism evidence="7 8">
    <name type="scientific">Bartonella chomelii</name>
    <dbReference type="NCBI Taxonomy" id="236402"/>
    <lineage>
        <taxon>Bacteria</taxon>
        <taxon>Pseudomonadati</taxon>
        <taxon>Pseudomonadota</taxon>
        <taxon>Alphaproteobacteria</taxon>
        <taxon>Hyphomicrobiales</taxon>
        <taxon>Bartonellaceae</taxon>
        <taxon>Bartonella</taxon>
    </lineage>
</organism>
<evidence type="ECO:0000256" key="1">
    <source>
        <dbReference type="ARBA" id="ARBA00008766"/>
    </source>
</evidence>
<protein>
    <submittedName>
        <fullName evidence="7">Xaa-Pro aminopeptidase</fullName>
        <ecNumber evidence="7">3.4.11.9</ecNumber>
    </submittedName>
</protein>
<feature type="domain" description="Creatinase N-terminal" evidence="5">
    <location>
        <begin position="37"/>
        <end position="162"/>
    </location>
</feature>
<evidence type="ECO:0000313" key="7">
    <source>
        <dbReference type="EMBL" id="MBA9083115.1"/>
    </source>
</evidence>
<dbReference type="Pfam" id="PF16189">
    <property type="entry name" value="Creatinase_N_2"/>
    <property type="match status" value="1"/>
</dbReference>
<reference evidence="7 8" key="1">
    <citation type="submission" date="2020-08" db="EMBL/GenBank/DDBJ databases">
        <title>Genomic Encyclopedia of Type Strains, Phase IV (KMG-IV): sequencing the most valuable type-strain genomes for metagenomic binning, comparative biology and taxonomic classification.</title>
        <authorList>
            <person name="Goeker M."/>
        </authorList>
    </citation>
    <scope>NUCLEOTIDE SEQUENCE [LARGE SCALE GENOMIC DNA]</scope>
    <source>
        <strain evidence="7 8">DSM 21431</strain>
    </source>
</reference>
<evidence type="ECO:0000256" key="3">
    <source>
        <dbReference type="ARBA" id="ARBA00022801"/>
    </source>
</evidence>
<feature type="domain" description="Peptidase M24" evidence="4">
    <location>
        <begin position="342"/>
        <end position="557"/>
    </location>
</feature>
<name>A0ABR6E636_9HYPH</name>
<dbReference type="EMBL" id="JACJIR010000003">
    <property type="protein sequence ID" value="MBA9083115.1"/>
    <property type="molecule type" value="Genomic_DNA"/>
</dbReference>
<evidence type="ECO:0000313" key="8">
    <source>
        <dbReference type="Proteomes" id="UP000548119"/>
    </source>
</evidence>
<dbReference type="InterPro" id="IPR029149">
    <property type="entry name" value="Creatin/AminoP/Spt16_N"/>
</dbReference>
<gene>
    <name evidence="7" type="ORF">GGR10_000964</name>
</gene>
<evidence type="ECO:0000259" key="6">
    <source>
        <dbReference type="Pfam" id="PF16188"/>
    </source>
</evidence>
<dbReference type="SUPFAM" id="SSF53092">
    <property type="entry name" value="Creatinase/prolidase N-terminal domain"/>
    <property type="match status" value="1"/>
</dbReference>
<comment type="caution">
    <text evidence="7">The sequence shown here is derived from an EMBL/GenBank/DDBJ whole genome shotgun (WGS) entry which is preliminary data.</text>
</comment>
<dbReference type="InterPro" id="IPR032416">
    <property type="entry name" value="Peptidase_M24_C"/>
</dbReference>
<dbReference type="EC" id="3.4.11.9" evidence="7"/>
<comment type="similarity">
    <text evidence="1">Belongs to the peptidase M24B family.</text>
</comment>
<keyword evidence="8" id="KW-1185">Reference proteome</keyword>
<evidence type="ECO:0000259" key="4">
    <source>
        <dbReference type="Pfam" id="PF00557"/>
    </source>
</evidence>
<evidence type="ECO:0000259" key="5">
    <source>
        <dbReference type="Pfam" id="PF01321"/>
    </source>
</evidence>
<proteinExistence type="inferred from homology"/>
<dbReference type="Pfam" id="PF16188">
    <property type="entry name" value="Peptidase_M24_C"/>
    <property type="match status" value="1"/>
</dbReference>
<dbReference type="PANTHER" id="PTHR43763:SF6">
    <property type="entry name" value="XAA-PRO AMINOPEPTIDASE 1"/>
    <property type="match status" value="1"/>
</dbReference>
<dbReference type="Gene3D" id="3.90.230.10">
    <property type="entry name" value="Creatinase/methionine aminopeptidase superfamily"/>
    <property type="match status" value="1"/>
</dbReference>
<dbReference type="PANTHER" id="PTHR43763">
    <property type="entry name" value="XAA-PRO AMINOPEPTIDASE 1"/>
    <property type="match status" value="1"/>
</dbReference>
<feature type="domain" description="Peptidase M24 C-terminal" evidence="6">
    <location>
        <begin position="569"/>
        <end position="628"/>
    </location>
</feature>
<dbReference type="Pfam" id="PF00557">
    <property type="entry name" value="Peptidase_M24"/>
    <property type="match status" value="1"/>
</dbReference>
<dbReference type="InterPro" id="IPR000994">
    <property type="entry name" value="Pept_M24"/>
</dbReference>
<dbReference type="InterPro" id="IPR033740">
    <property type="entry name" value="Pept_M24B"/>
</dbReference>
<dbReference type="InterPro" id="IPR000587">
    <property type="entry name" value="Creatinase_N"/>
</dbReference>
<keyword evidence="7" id="KW-0031">Aminopeptidase</keyword>
<keyword evidence="7" id="KW-0645">Protease</keyword>
<dbReference type="Gene3D" id="3.40.350.10">
    <property type="entry name" value="Creatinase/prolidase N-terminal domain"/>
    <property type="match status" value="2"/>
</dbReference>
<keyword evidence="2" id="KW-0479">Metal-binding</keyword>
<sequence length="628" mass="70178">MKHTTAKDGLLYISNKKGHRVYQSFDVITNPTHAAERIFALRQELERIGLDGFLVPRADEHQGEYIPPHAQRLSWLTGFTGSAGMALILKNKAIIFTDGRYTLQVRQQTDPQIFDYEDLMTCPPSQWLEENGHKLSIGFDPWLHTIAATATLRKALEFKAGGKLIATKANPVDLIWQDQPQLPQAALSIHPLEYAGCTTDEKLALIYENIQQAGANAFIFTDPASIAWTFNIRGNDVSNTPFALSFALISTKETPSLFIDSKKLGQEQKNYLKQYVELYEPEKLIPKIKDHVQKGMIFALDPLRTCEKLRTVIENENNSFITLTDPAALPRAIKNSTELDGARKAHLCDGVSLTRFFAWLDKQTPGTISEISAAQKLEEFRIITAKKMGTKLEDLSFDTISAAGANGAIVHYRVTTETNKPLNAGELYLVDSGGQYRNGTTDVTRTIAIGLIGEEEKRCFTLVLKGMIALSTARFPKGTRGQDIDVLARISLWKAGFDYAHGTGHGVGSYLSVHEGPQNLSRYGSQELIPGMIISNEPGYYREGAFGIRIENLMIVKPAQKITSGDIDMLSFETLTNCPIDRRLILPELLTTQERQWLNDYHAHVYKVNAPYLNTEEKKWAKEATMPL</sequence>
<dbReference type="InterPro" id="IPR036005">
    <property type="entry name" value="Creatinase/aminopeptidase-like"/>
</dbReference>
<dbReference type="CDD" id="cd01085">
    <property type="entry name" value="APP"/>
    <property type="match status" value="1"/>
</dbReference>
<keyword evidence="3 7" id="KW-0378">Hydrolase</keyword>
<dbReference type="Proteomes" id="UP000548119">
    <property type="component" value="Unassembled WGS sequence"/>
</dbReference>